<dbReference type="PROSITE" id="PS01033">
    <property type="entry name" value="GLOBIN"/>
    <property type="match status" value="1"/>
</dbReference>
<comment type="subunit">
    <text evidence="2">Monomer.</text>
</comment>
<evidence type="ECO:0000256" key="2">
    <source>
        <dbReference type="ARBA" id="ARBA00011245"/>
    </source>
</evidence>
<dbReference type="PANTHER" id="PTHR46783">
    <property type="entry name" value="CYTOGLOBIN"/>
    <property type="match status" value="1"/>
</dbReference>
<evidence type="ECO:0000256" key="8">
    <source>
        <dbReference type="RuleBase" id="RU000356"/>
    </source>
</evidence>
<protein>
    <recommendedName>
        <fullName evidence="9">Globin domain-containing protein</fullName>
    </recommendedName>
</protein>
<dbReference type="AlphaFoldDB" id="A0A8C4N6H7"/>
<dbReference type="GO" id="GO:0016491">
    <property type="term" value="F:oxidoreductase activity"/>
    <property type="evidence" value="ECO:0007669"/>
    <property type="project" value="TreeGrafter"/>
</dbReference>
<keyword evidence="7" id="KW-0408">Iron</keyword>
<proteinExistence type="inferred from homology"/>
<dbReference type="Ensembl" id="ENSEBUT00000002195.1">
    <property type="protein sequence ID" value="ENSEBUP00000001856.1"/>
    <property type="gene ID" value="ENSEBUG00000001490.1"/>
</dbReference>
<dbReference type="InterPro" id="IPR044399">
    <property type="entry name" value="Mb-like_M"/>
</dbReference>
<dbReference type="Pfam" id="PF00042">
    <property type="entry name" value="Globin"/>
    <property type="match status" value="1"/>
</dbReference>
<reference evidence="10" key="2">
    <citation type="submission" date="2025-09" db="UniProtKB">
        <authorList>
            <consortium name="Ensembl"/>
        </authorList>
    </citation>
    <scope>IDENTIFICATION</scope>
</reference>
<evidence type="ECO:0000313" key="10">
    <source>
        <dbReference type="Ensembl" id="ENSEBUP00000001856.1"/>
    </source>
</evidence>
<evidence type="ECO:0000256" key="4">
    <source>
        <dbReference type="ARBA" id="ARBA00022617"/>
    </source>
</evidence>
<dbReference type="InterPro" id="IPR012292">
    <property type="entry name" value="Globin/Proto"/>
</dbReference>
<dbReference type="InterPro" id="IPR013314">
    <property type="entry name" value="Globin_lamprey/hagfish"/>
</dbReference>
<evidence type="ECO:0000259" key="9">
    <source>
        <dbReference type="PROSITE" id="PS01033"/>
    </source>
</evidence>
<dbReference type="GO" id="GO:0020037">
    <property type="term" value="F:heme binding"/>
    <property type="evidence" value="ECO:0007669"/>
    <property type="project" value="InterPro"/>
</dbReference>
<evidence type="ECO:0000256" key="7">
    <source>
        <dbReference type="ARBA" id="ARBA00023004"/>
    </source>
</evidence>
<evidence type="ECO:0000313" key="11">
    <source>
        <dbReference type="Proteomes" id="UP000694388"/>
    </source>
</evidence>
<evidence type="ECO:0000256" key="3">
    <source>
        <dbReference type="ARBA" id="ARBA00022448"/>
    </source>
</evidence>
<dbReference type="InterPro" id="IPR000971">
    <property type="entry name" value="Globin"/>
</dbReference>
<keyword evidence="6" id="KW-0479">Metal-binding</keyword>
<evidence type="ECO:0000256" key="5">
    <source>
        <dbReference type="ARBA" id="ARBA00022621"/>
    </source>
</evidence>
<dbReference type="Proteomes" id="UP000694388">
    <property type="component" value="Unplaced"/>
</dbReference>
<dbReference type="GO" id="GO:0019825">
    <property type="term" value="F:oxygen binding"/>
    <property type="evidence" value="ECO:0007669"/>
    <property type="project" value="InterPro"/>
</dbReference>
<dbReference type="InterPro" id="IPR009050">
    <property type="entry name" value="Globin-like_sf"/>
</dbReference>
<evidence type="ECO:0000256" key="6">
    <source>
        <dbReference type="ARBA" id="ARBA00022723"/>
    </source>
</evidence>
<dbReference type="PANTHER" id="PTHR46783:SF3">
    <property type="entry name" value="GLOBIN FAMILY PROFILE DOMAIN-CONTAINING PROTEIN"/>
    <property type="match status" value="1"/>
</dbReference>
<organism evidence="10 11">
    <name type="scientific">Eptatretus burgeri</name>
    <name type="common">Inshore hagfish</name>
    <dbReference type="NCBI Taxonomy" id="7764"/>
    <lineage>
        <taxon>Eukaryota</taxon>
        <taxon>Metazoa</taxon>
        <taxon>Chordata</taxon>
        <taxon>Craniata</taxon>
        <taxon>Vertebrata</taxon>
        <taxon>Cyclostomata</taxon>
        <taxon>Myxini</taxon>
        <taxon>Myxiniformes</taxon>
        <taxon>Myxinidae</taxon>
        <taxon>Eptatretinae</taxon>
        <taxon>Eptatretus</taxon>
    </lineage>
</organism>
<comment type="similarity">
    <text evidence="1 8">Belongs to the globin family.</text>
</comment>
<keyword evidence="4 8" id="KW-0349">Heme</keyword>
<dbReference type="GeneTree" id="ENSGT00940000170055"/>
<dbReference type="GO" id="GO:0005344">
    <property type="term" value="F:oxygen carrier activity"/>
    <property type="evidence" value="ECO:0007669"/>
    <property type="project" value="UniProtKB-KW"/>
</dbReference>
<keyword evidence="3 8" id="KW-0813">Transport</keyword>
<keyword evidence="5 8" id="KW-0561">Oxygen transport</keyword>
<sequence length="163" mass="18998">MERTVDSNYPTMPIVDHGPLPVLSEHEKKFIRATWPKIYINFEDIGLMVFLQFLKDFPDAQQLFPKFSEVKTEDLPHNPEVKWQASRIINAINDVIGLMDKESEMIQYLKELSREHSAQFQVDPSLFKEMLKIFAEQVFGHDGNEAYEKLFSIISILLSSSYK</sequence>
<dbReference type="GO" id="GO:0005506">
    <property type="term" value="F:iron ion binding"/>
    <property type="evidence" value="ECO:0007669"/>
    <property type="project" value="InterPro"/>
</dbReference>
<evidence type="ECO:0000256" key="1">
    <source>
        <dbReference type="ARBA" id="ARBA00008705"/>
    </source>
</evidence>
<feature type="domain" description="Globin" evidence="9">
    <location>
        <begin position="22"/>
        <end position="163"/>
    </location>
</feature>
<dbReference type="CDD" id="cd01040">
    <property type="entry name" value="Mb-like"/>
    <property type="match status" value="1"/>
</dbReference>
<name>A0A8C4N6H7_EPTBU</name>
<keyword evidence="11" id="KW-1185">Reference proteome</keyword>
<accession>A0A8C4N6H7</accession>
<dbReference type="Gene3D" id="1.10.490.10">
    <property type="entry name" value="Globins"/>
    <property type="match status" value="1"/>
</dbReference>
<dbReference type="PRINTS" id="PR01906">
    <property type="entry name" value="FISHGLOBIN"/>
</dbReference>
<dbReference type="SUPFAM" id="SSF46458">
    <property type="entry name" value="Globin-like"/>
    <property type="match status" value="1"/>
</dbReference>
<dbReference type="OMA" id="GAWEKIY"/>
<reference evidence="10" key="1">
    <citation type="submission" date="2025-08" db="UniProtKB">
        <authorList>
            <consortium name="Ensembl"/>
        </authorList>
    </citation>
    <scope>IDENTIFICATION</scope>
</reference>